<evidence type="ECO:0000313" key="3">
    <source>
        <dbReference type="Proteomes" id="UP000817854"/>
    </source>
</evidence>
<feature type="transmembrane region" description="Helical" evidence="1">
    <location>
        <begin position="240"/>
        <end position="260"/>
    </location>
</feature>
<feature type="transmembrane region" description="Helical" evidence="1">
    <location>
        <begin position="21"/>
        <end position="39"/>
    </location>
</feature>
<dbReference type="RefSeq" id="WP_140962306.1">
    <property type="nucleotide sequence ID" value="NZ_VEVQ02000005.1"/>
</dbReference>
<name>A0ABX0IQW7_9FLAO</name>
<feature type="transmembrane region" description="Helical" evidence="1">
    <location>
        <begin position="170"/>
        <end position="189"/>
    </location>
</feature>
<dbReference type="EMBL" id="VEVQ02000005">
    <property type="protein sequence ID" value="NHN25971.1"/>
    <property type="molecule type" value="Genomic_DNA"/>
</dbReference>
<keyword evidence="3" id="KW-1185">Reference proteome</keyword>
<reference evidence="2 3" key="2">
    <citation type="submission" date="2020-02" db="EMBL/GenBank/DDBJ databases">
        <title>Flavobacterium profundi sp. nov., isolated from a deep-sea seamount.</title>
        <authorList>
            <person name="Zhang D.-C."/>
        </authorList>
    </citation>
    <scope>NUCLEOTIDE SEQUENCE [LARGE SCALE GENOMIC DNA]</scope>
    <source>
        <strain evidence="2 3">EC11</strain>
    </source>
</reference>
<sequence>MKEYFKLQFKMTNRRLTEFGVPPIVAYLTLLVLFFYLSTELFKRTEYAGLIYTFVGISSLIHLAEENKINFLKLIYSKIDFLKIRLLENLSITFLFWVILIYNKAYLLSFFIILISCISVFYTFNKKNNFTIKTPFYKYPFEFCTGFRKTFFIFILCYFLTYIAVDVTNYNLAIFSLLLIQFTCLTFYISPENIFYVWIYSLNPKGFIRYKFRIAILYSTVLCLPTILCLLFFFQNEILISLGILVLSYLFIFTGMLAKYTAFPNEISIREGVVLVFLIWFPPILVLIIPYLYFQSIKNLKTILK</sequence>
<keyword evidence="1" id="KW-1133">Transmembrane helix</keyword>
<feature type="transmembrane region" description="Helical" evidence="1">
    <location>
        <begin position="108"/>
        <end position="125"/>
    </location>
</feature>
<proteinExistence type="predicted"/>
<evidence type="ECO:0000256" key="1">
    <source>
        <dbReference type="SAM" id="Phobius"/>
    </source>
</evidence>
<protein>
    <submittedName>
        <fullName evidence="2">ABC transporter permease</fullName>
    </submittedName>
</protein>
<reference evidence="3" key="1">
    <citation type="submission" date="2019-05" db="EMBL/GenBank/DDBJ databases">
        <title>Flavobacterium profundi sp. nov., isolated from a deep-sea seamount.</title>
        <authorList>
            <person name="Zhang D.-C."/>
        </authorList>
    </citation>
    <scope>NUCLEOTIDE SEQUENCE [LARGE SCALE GENOMIC DNA]</scope>
    <source>
        <strain evidence="3">EC11</strain>
    </source>
</reference>
<comment type="caution">
    <text evidence="2">The sequence shown here is derived from an EMBL/GenBank/DDBJ whole genome shotgun (WGS) entry which is preliminary data.</text>
</comment>
<evidence type="ECO:0000313" key="2">
    <source>
        <dbReference type="EMBL" id="NHN25971.1"/>
    </source>
</evidence>
<feature type="transmembrane region" description="Helical" evidence="1">
    <location>
        <begin position="272"/>
        <end position="294"/>
    </location>
</feature>
<feature type="transmembrane region" description="Helical" evidence="1">
    <location>
        <begin position="45"/>
        <end position="64"/>
    </location>
</feature>
<feature type="transmembrane region" description="Helical" evidence="1">
    <location>
        <begin position="210"/>
        <end position="234"/>
    </location>
</feature>
<keyword evidence="1" id="KW-0472">Membrane</keyword>
<dbReference type="Proteomes" id="UP000817854">
    <property type="component" value="Unassembled WGS sequence"/>
</dbReference>
<organism evidence="2 3">
    <name type="scientific">Flavobacterium jejuense</name>
    <dbReference type="NCBI Taxonomy" id="1544455"/>
    <lineage>
        <taxon>Bacteria</taxon>
        <taxon>Pseudomonadati</taxon>
        <taxon>Bacteroidota</taxon>
        <taxon>Flavobacteriia</taxon>
        <taxon>Flavobacteriales</taxon>
        <taxon>Flavobacteriaceae</taxon>
        <taxon>Flavobacterium</taxon>
    </lineage>
</organism>
<accession>A0ABX0IQW7</accession>
<feature type="transmembrane region" description="Helical" evidence="1">
    <location>
        <begin position="146"/>
        <end position="164"/>
    </location>
</feature>
<gene>
    <name evidence="2" type="ORF">FIA58_009820</name>
</gene>
<keyword evidence="1" id="KW-0812">Transmembrane</keyword>
<feature type="transmembrane region" description="Helical" evidence="1">
    <location>
        <begin position="84"/>
        <end position="102"/>
    </location>
</feature>